<dbReference type="EMBL" id="LR699553">
    <property type="protein sequence ID" value="VVD29193.1"/>
    <property type="molecule type" value="Genomic_DNA"/>
</dbReference>
<dbReference type="KEGG" id="pdio:PDMSB3_2737"/>
<dbReference type="AlphaFoldDB" id="A0A5Q4ZEB0"/>
<reference evidence="1 2" key="1">
    <citation type="submission" date="2019-08" db="EMBL/GenBank/DDBJ databases">
        <authorList>
            <person name="Herpell B J."/>
        </authorList>
    </citation>
    <scope>NUCLEOTIDE SEQUENCE [LARGE SCALE GENOMIC DNA]</scope>
    <source>
        <strain evidence="2">Msb3</strain>
    </source>
</reference>
<accession>A0A5Q4ZEB0</accession>
<proteinExistence type="predicted"/>
<evidence type="ECO:0000313" key="1">
    <source>
        <dbReference type="EMBL" id="VVD29193.1"/>
    </source>
</evidence>
<gene>
    <name evidence="1" type="ORF">PDMSB3_2737</name>
</gene>
<dbReference type="Proteomes" id="UP000325811">
    <property type="component" value="Chromosome I"/>
</dbReference>
<name>A0A5Q4ZEB0_9BURK</name>
<evidence type="ECO:0000313" key="2">
    <source>
        <dbReference type="Proteomes" id="UP000325811"/>
    </source>
</evidence>
<keyword evidence="2" id="KW-1185">Reference proteome</keyword>
<protein>
    <submittedName>
        <fullName evidence="1">Uncharacterized protein</fullName>
    </submittedName>
</protein>
<sequence>MHNATEWFKRPQAEDLLLLAVDMLDSPCGDGRPHSAVA</sequence>
<organism evidence="1 2">
    <name type="scientific">Paraburkholderia dioscoreae</name>
    <dbReference type="NCBI Taxonomy" id="2604047"/>
    <lineage>
        <taxon>Bacteria</taxon>
        <taxon>Pseudomonadati</taxon>
        <taxon>Pseudomonadota</taxon>
        <taxon>Betaproteobacteria</taxon>
        <taxon>Burkholderiales</taxon>
        <taxon>Burkholderiaceae</taxon>
        <taxon>Paraburkholderia</taxon>
    </lineage>
</organism>